<feature type="signal peptide" evidence="3">
    <location>
        <begin position="1"/>
        <end position="25"/>
    </location>
</feature>
<dbReference type="Gene3D" id="2.160.20.10">
    <property type="entry name" value="Single-stranded right-handed beta-helix, Pectin lyase-like"/>
    <property type="match status" value="1"/>
</dbReference>
<comment type="caution">
    <text evidence="4">The sequence shown here is derived from an EMBL/GenBank/DDBJ whole genome shotgun (WGS) entry which is preliminary data.</text>
</comment>
<evidence type="ECO:0000313" key="4">
    <source>
        <dbReference type="EMBL" id="RHN57488.1"/>
    </source>
</evidence>
<evidence type="ECO:0000256" key="3">
    <source>
        <dbReference type="SAM" id="SignalP"/>
    </source>
</evidence>
<organism evidence="4">
    <name type="scientific">Medicago truncatula</name>
    <name type="common">Barrel medic</name>
    <name type="synonym">Medicago tribuloides</name>
    <dbReference type="NCBI Taxonomy" id="3880"/>
    <lineage>
        <taxon>Eukaryota</taxon>
        <taxon>Viridiplantae</taxon>
        <taxon>Streptophyta</taxon>
        <taxon>Embryophyta</taxon>
        <taxon>Tracheophyta</taxon>
        <taxon>Spermatophyta</taxon>
        <taxon>Magnoliopsida</taxon>
        <taxon>eudicotyledons</taxon>
        <taxon>Gunneridae</taxon>
        <taxon>Pentapetalae</taxon>
        <taxon>rosids</taxon>
        <taxon>fabids</taxon>
        <taxon>Fabales</taxon>
        <taxon>Fabaceae</taxon>
        <taxon>Papilionoideae</taxon>
        <taxon>50 kb inversion clade</taxon>
        <taxon>NPAAA clade</taxon>
        <taxon>Hologalegina</taxon>
        <taxon>IRL clade</taxon>
        <taxon>Trifolieae</taxon>
        <taxon>Medicago</taxon>
    </lineage>
</organism>
<dbReference type="InterPro" id="IPR011050">
    <property type="entry name" value="Pectin_lyase_fold/virulence"/>
</dbReference>
<reference evidence="4" key="1">
    <citation type="journal article" date="2018" name="Nat. Plants">
        <title>Whole-genome landscape of Medicago truncatula symbiotic genes.</title>
        <authorList>
            <person name="Pecrix Y."/>
            <person name="Gamas P."/>
            <person name="Carrere S."/>
        </authorList>
    </citation>
    <scope>NUCLEOTIDE SEQUENCE</scope>
    <source>
        <tissue evidence="4">Leaves</tissue>
    </source>
</reference>
<keyword evidence="3" id="KW-0732">Signal</keyword>
<comment type="subcellular location">
    <subcellularLocation>
        <location evidence="1">Secreted</location>
        <location evidence="1">Cell wall</location>
    </subcellularLocation>
</comment>
<dbReference type="SUPFAM" id="SSF51126">
    <property type="entry name" value="Pectin lyase-like"/>
    <property type="match status" value="1"/>
</dbReference>
<dbReference type="Proteomes" id="UP000265566">
    <property type="component" value="Chromosome 5"/>
</dbReference>
<feature type="chain" id="PRO_5017251161" evidence="3">
    <location>
        <begin position="26"/>
        <end position="75"/>
    </location>
</feature>
<evidence type="ECO:0000256" key="2">
    <source>
        <dbReference type="ARBA" id="ARBA00022512"/>
    </source>
</evidence>
<protein>
    <submittedName>
        <fullName evidence="4">Putative pectin lyase/virulence factor</fullName>
    </submittedName>
</protein>
<keyword evidence="2" id="KW-0964">Secreted</keyword>
<keyword evidence="2" id="KW-0134">Cell wall</keyword>
<dbReference type="EMBL" id="PSQE01000005">
    <property type="protein sequence ID" value="RHN57488.1"/>
    <property type="molecule type" value="Genomic_DNA"/>
</dbReference>
<dbReference type="Gramene" id="rna33035">
    <property type="protein sequence ID" value="RHN57488.1"/>
    <property type="gene ID" value="gene33035"/>
</dbReference>
<accession>A0A396HY96</accession>
<dbReference type="InterPro" id="IPR012334">
    <property type="entry name" value="Pectin_lyas_fold"/>
</dbReference>
<gene>
    <name evidence="4" type="ORF">MtrunA17_Chr5g0440911</name>
</gene>
<proteinExistence type="predicted"/>
<sequence length="75" mass="8487">MGFPPQQKIFHLIIFFGYCFCLGRAIDCGGNHVTNIIVVDQQGRGAFKMIQHAIDSIVNNNNQWVKIHINPGKYV</sequence>
<dbReference type="AlphaFoldDB" id="A0A396HY96"/>
<dbReference type="GO" id="GO:0016829">
    <property type="term" value="F:lyase activity"/>
    <property type="evidence" value="ECO:0007669"/>
    <property type="project" value="UniProtKB-KW"/>
</dbReference>
<keyword evidence="4" id="KW-0456">Lyase</keyword>
<name>A0A396HY96_MEDTR</name>
<evidence type="ECO:0000256" key="1">
    <source>
        <dbReference type="ARBA" id="ARBA00004191"/>
    </source>
</evidence>